<keyword evidence="1" id="KW-0614">Plasmid</keyword>
<geneLocation type="plasmid" evidence="1">
    <name>p205880-NR2</name>
</geneLocation>
<organism evidence="1">
    <name type="scientific">Klebsiella pneumoniae</name>
    <dbReference type="NCBI Taxonomy" id="573"/>
    <lineage>
        <taxon>Bacteria</taxon>
        <taxon>Pseudomonadati</taxon>
        <taxon>Pseudomonadota</taxon>
        <taxon>Gammaproteobacteria</taxon>
        <taxon>Enterobacterales</taxon>
        <taxon>Enterobacteriaceae</taxon>
        <taxon>Klebsiella/Raoultella group</taxon>
        <taxon>Klebsiella</taxon>
        <taxon>Klebsiella pneumoniae complex</taxon>
    </lineage>
</organism>
<dbReference type="EMBL" id="MF344577">
    <property type="protein sequence ID" value="AVE23298.1"/>
    <property type="molecule type" value="Genomic_DNA"/>
</dbReference>
<accession>A0A2L1KLA8</accession>
<dbReference type="AlphaFoldDB" id="A0A2L1KLA8"/>
<sequence>MQIRKIQNAFGIFQKSVDSLLCGEIKIGERIAQTITIAMVNLTKKNTAPTCFD</sequence>
<proteinExistence type="predicted"/>
<protein>
    <submittedName>
        <fullName evidence="1">Uncharacterized protein</fullName>
    </submittedName>
</protein>
<name>A0A2L1KLA8_KLEPN</name>
<reference evidence="1" key="1">
    <citation type="journal article" date="2019" name="Front. Microbiol.">
        <title>Replicon-Based Typing of IncI-Complex Plasmids, and Comparative Genomics Analysis of IncIgamma/K1 Plasmids.</title>
        <authorList>
            <person name="Zhang D."/>
            <person name="Zhao Y."/>
            <person name="Feng J."/>
            <person name="Hu L."/>
            <person name="Jiang X."/>
            <person name="Zhan Z."/>
            <person name="Yang H."/>
            <person name="Yang W."/>
            <person name="Gao B."/>
            <person name="Wang J."/>
            <person name="Li J."/>
            <person name="Yin Z."/>
            <person name="Zhou D."/>
        </authorList>
    </citation>
    <scope>NUCLEOTIDE SEQUENCE</scope>
    <source>
        <strain evidence="1">N201205880</strain>
        <plasmid evidence="1">p205880-NR2</plasmid>
    </source>
</reference>
<evidence type="ECO:0000313" key="1">
    <source>
        <dbReference type="EMBL" id="AVE23298.1"/>
    </source>
</evidence>